<evidence type="ECO:0000313" key="9">
    <source>
        <dbReference type="Proteomes" id="UP001230005"/>
    </source>
</evidence>
<dbReference type="EMBL" id="JAUSUG010000029">
    <property type="protein sequence ID" value="MDQ0257538.1"/>
    <property type="molecule type" value="Genomic_DNA"/>
</dbReference>
<gene>
    <name evidence="8" type="ORF">J2S74_004996</name>
</gene>
<dbReference type="Pfam" id="PF09335">
    <property type="entry name" value="VTT_dom"/>
    <property type="match status" value="1"/>
</dbReference>
<name>A0ABU0A219_9BACI</name>
<keyword evidence="4 6" id="KW-1133">Transmembrane helix</keyword>
<reference evidence="8 9" key="1">
    <citation type="submission" date="2023-07" db="EMBL/GenBank/DDBJ databases">
        <title>Genomic Encyclopedia of Type Strains, Phase IV (KMG-IV): sequencing the most valuable type-strain genomes for metagenomic binning, comparative biology and taxonomic classification.</title>
        <authorList>
            <person name="Goeker M."/>
        </authorList>
    </citation>
    <scope>NUCLEOTIDE SEQUENCE [LARGE SCALE GENOMIC DNA]</scope>
    <source>
        <strain evidence="8 9">DSM 9768</strain>
    </source>
</reference>
<feature type="transmembrane region" description="Helical" evidence="6">
    <location>
        <begin position="164"/>
        <end position="190"/>
    </location>
</feature>
<dbReference type="InterPro" id="IPR032816">
    <property type="entry name" value="VTT_dom"/>
</dbReference>
<evidence type="ECO:0000256" key="2">
    <source>
        <dbReference type="ARBA" id="ARBA00022475"/>
    </source>
</evidence>
<evidence type="ECO:0000256" key="3">
    <source>
        <dbReference type="ARBA" id="ARBA00022692"/>
    </source>
</evidence>
<dbReference type="PANTHER" id="PTHR12677">
    <property type="entry name" value="GOLGI APPARATUS MEMBRANE PROTEIN TVP38-RELATED"/>
    <property type="match status" value="1"/>
</dbReference>
<evidence type="ECO:0000256" key="6">
    <source>
        <dbReference type="RuleBase" id="RU366058"/>
    </source>
</evidence>
<evidence type="ECO:0000256" key="1">
    <source>
        <dbReference type="ARBA" id="ARBA00004651"/>
    </source>
</evidence>
<protein>
    <recommendedName>
        <fullName evidence="6">TVP38/TMEM64 family membrane protein</fullName>
    </recommendedName>
</protein>
<dbReference type="Proteomes" id="UP001230005">
    <property type="component" value="Unassembled WGS sequence"/>
</dbReference>
<comment type="similarity">
    <text evidence="6">Belongs to the TVP38/TMEM64 family.</text>
</comment>
<comment type="caution">
    <text evidence="8">The sequence shown here is derived from an EMBL/GenBank/DDBJ whole genome shotgun (WGS) entry which is preliminary data.</text>
</comment>
<keyword evidence="3 6" id="KW-0812">Transmembrane</keyword>
<comment type="subcellular location">
    <subcellularLocation>
        <location evidence="1 6">Cell membrane</location>
        <topology evidence="1 6">Multi-pass membrane protein</topology>
    </subcellularLocation>
</comment>
<keyword evidence="2 6" id="KW-1003">Cell membrane</keyword>
<feature type="transmembrane region" description="Helical" evidence="6">
    <location>
        <begin position="135"/>
        <end position="157"/>
    </location>
</feature>
<keyword evidence="5 6" id="KW-0472">Membrane</keyword>
<feature type="transmembrane region" description="Helical" evidence="6">
    <location>
        <begin position="196"/>
        <end position="214"/>
    </location>
</feature>
<evidence type="ECO:0000256" key="5">
    <source>
        <dbReference type="ARBA" id="ARBA00023136"/>
    </source>
</evidence>
<evidence type="ECO:0000256" key="4">
    <source>
        <dbReference type="ARBA" id="ARBA00022989"/>
    </source>
</evidence>
<accession>A0ABU0A219</accession>
<organism evidence="8 9">
    <name type="scientific">Evansella vedderi</name>
    <dbReference type="NCBI Taxonomy" id="38282"/>
    <lineage>
        <taxon>Bacteria</taxon>
        <taxon>Bacillati</taxon>
        <taxon>Bacillota</taxon>
        <taxon>Bacilli</taxon>
        <taxon>Bacillales</taxon>
        <taxon>Bacillaceae</taxon>
        <taxon>Evansella</taxon>
    </lineage>
</organism>
<dbReference type="RefSeq" id="WP_307331417.1">
    <property type="nucleotide sequence ID" value="NZ_JAUSUG010000029.1"/>
</dbReference>
<sequence>MYNRMEQITILKEKIMSRKLSVFFLGVVIVTFLFFYHEPLLHWIQNADRSFVWVTAIIATLMSLFPVIPYPIVGSVIGAAYGPALGSLVIWIGSTLASIIFFAMIRYGGFHEWGTKILLKYTVTKKVTLLFERNAFMSITVLRMIPVIPSILINAYAALSRVSFVSYSIASGLGKIPAMTLFALIGHTIVTNPIELIYMGIIYGIFISIVYVGYRIWTKRMYSELASASTTKKEGVS</sequence>
<evidence type="ECO:0000313" key="8">
    <source>
        <dbReference type="EMBL" id="MDQ0257538.1"/>
    </source>
</evidence>
<keyword evidence="9" id="KW-1185">Reference proteome</keyword>
<dbReference type="InterPro" id="IPR015414">
    <property type="entry name" value="TMEM64"/>
</dbReference>
<dbReference type="PANTHER" id="PTHR12677:SF59">
    <property type="entry name" value="GOLGI APPARATUS MEMBRANE PROTEIN TVP38-RELATED"/>
    <property type="match status" value="1"/>
</dbReference>
<feature type="transmembrane region" description="Helical" evidence="6">
    <location>
        <begin position="85"/>
        <end position="105"/>
    </location>
</feature>
<feature type="transmembrane region" description="Helical" evidence="6">
    <location>
        <begin position="51"/>
        <end position="73"/>
    </location>
</feature>
<feature type="domain" description="VTT" evidence="7">
    <location>
        <begin position="69"/>
        <end position="187"/>
    </location>
</feature>
<feature type="transmembrane region" description="Helical" evidence="6">
    <location>
        <begin position="20"/>
        <end position="36"/>
    </location>
</feature>
<proteinExistence type="inferred from homology"/>
<evidence type="ECO:0000259" key="7">
    <source>
        <dbReference type="Pfam" id="PF09335"/>
    </source>
</evidence>